<accession>W2LWK4</accession>
<dbReference type="OrthoDB" id="128162at2759"/>
<dbReference type="VEuPathDB" id="FungiDB:PPTG_22097"/>
<sequence>VGRLCHRGASDKNDIISALQLMMKAKSAVEYRTYRQDMLRLLGNDKKDPFFERSHRDNFPHLNNHTNNRIESGWGKIKQLVDREDSIDELTSTLILLQEWSEEQYLEEFTSLGTRQTPDAEDAKDEELSTLALQVSPHAYRLVRDQYK</sequence>
<dbReference type="EMBL" id="KI671066">
    <property type="protein sequence ID" value="ETL47887.1"/>
    <property type="molecule type" value="Genomic_DNA"/>
</dbReference>
<dbReference type="EMBL" id="KI684589">
    <property type="protein sequence ID" value="ETK94510.1"/>
    <property type="molecule type" value="Genomic_DNA"/>
</dbReference>
<organism evidence="3">
    <name type="scientific">Phytophthora nicotianae</name>
    <name type="common">Potato buckeye rot agent</name>
    <name type="synonym">Phytophthora parasitica</name>
    <dbReference type="NCBI Taxonomy" id="4792"/>
    <lineage>
        <taxon>Eukaryota</taxon>
        <taxon>Sar</taxon>
        <taxon>Stramenopiles</taxon>
        <taxon>Oomycota</taxon>
        <taxon>Peronosporomycetes</taxon>
        <taxon>Peronosporales</taxon>
        <taxon>Peronosporaceae</taxon>
        <taxon>Phytophthora</taxon>
    </lineage>
</organism>
<dbReference type="AlphaFoldDB" id="W2LWK4"/>
<gene>
    <name evidence="1" type="ORF">L915_02460</name>
    <name evidence="2" type="ORF">L916_02433</name>
    <name evidence="3" type="ORF">L917_02361</name>
</gene>
<evidence type="ECO:0000313" key="1">
    <source>
        <dbReference type="EMBL" id="ETK94510.1"/>
    </source>
</evidence>
<protein>
    <submittedName>
        <fullName evidence="3">Uncharacterized protein</fullName>
    </submittedName>
</protein>
<evidence type="ECO:0000313" key="3">
    <source>
        <dbReference type="EMBL" id="ETM00996.1"/>
    </source>
</evidence>
<dbReference type="Proteomes" id="UP000053864">
    <property type="component" value="Unassembled WGS sequence"/>
</dbReference>
<evidence type="ECO:0000313" key="4">
    <source>
        <dbReference type="Proteomes" id="UP000053864"/>
    </source>
</evidence>
<dbReference type="InterPro" id="IPR052579">
    <property type="entry name" value="Zinc_finger_SWIM"/>
</dbReference>
<reference evidence="2 4" key="3">
    <citation type="submission" date="2013-11" db="EMBL/GenBank/DDBJ databases">
        <title>The Genome Sequence of Phytophthora parasitica CJ05E6.</title>
        <authorList>
            <consortium name="The Broad Institute Genomics Platform"/>
            <person name="Russ C."/>
            <person name="Tyler B."/>
            <person name="Panabieres F."/>
            <person name="Shan W."/>
            <person name="Tripathy S."/>
            <person name="Grunwald N."/>
            <person name="Machado M."/>
            <person name="Johnson C.S."/>
            <person name="Arredondo F."/>
            <person name="Hong C."/>
            <person name="Coffey M."/>
            <person name="Young S.K."/>
            <person name="Zeng Q."/>
            <person name="Gargeya S."/>
            <person name="Fitzgerald M."/>
            <person name="Abouelleil A."/>
            <person name="Alvarado L."/>
            <person name="Chapman S.B."/>
            <person name="Gainer-Dewar J."/>
            <person name="Goldberg J."/>
            <person name="Griggs A."/>
            <person name="Gujja S."/>
            <person name="Hansen M."/>
            <person name="Howarth C."/>
            <person name="Imamovic A."/>
            <person name="Ireland A."/>
            <person name="Larimer J."/>
            <person name="McCowan C."/>
            <person name="Murphy C."/>
            <person name="Pearson M."/>
            <person name="Poon T.W."/>
            <person name="Priest M."/>
            <person name="Roberts A."/>
            <person name="Saif S."/>
            <person name="Shea T."/>
            <person name="Sykes S."/>
            <person name="Wortman J."/>
            <person name="Nusbaum C."/>
            <person name="Birren B."/>
        </authorList>
    </citation>
    <scope>NUCLEOTIDE SEQUENCE [LARGE SCALE GENOMIC DNA]</scope>
    <source>
        <strain evidence="2 4">CJ05E6</strain>
    </source>
</reference>
<dbReference type="Proteomes" id="UP000054423">
    <property type="component" value="Unassembled WGS sequence"/>
</dbReference>
<dbReference type="EMBL" id="KI677839">
    <property type="protein sequence ID" value="ETM00996.1"/>
    <property type="molecule type" value="Genomic_DNA"/>
</dbReference>
<evidence type="ECO:0000313" key="2">
    <source>
        <dbReference type="EMBL" id="ETL47887.1"/>
    </source>
</evidence>
<feature type="non-terminal residue" evidence="3">
    <location>
        <position position="1"/>
    </location>
</feature>
<name>W2LWK4_PHYNI</name>
<dbReference type="PANTHER" id="PTHR31569">
    <property type="entry name" value="SWIM-TYPE DOMAIN-CONTAINING PROTEIN"/>
    <property type="match status" value="1"/>
</dbReference>
<reference evidence="1" key="2">
    <citation type="submission" date="2013-11" db="EMBL/GenBank/DDBJ databases">
        <title>The Genome Sequence of Phytophthora parasitica CJ02B3.</title>
        <authorList>
            <consortium name="The Broad Institute Genomics Platform"/>
            <person name="Russ C."/>
            <person name="Tyler B."/>
            <person name="Panabieres F."/>
            <person name="Shan W."/>
            <person name="Tripathy S."/>
            <person name="Grunwald N."/>
            <person name="Machado M."/>
            <person name="Johnson C.S."/>
            <person name="Arredondo F."/>
            <person name="Hong C."/>
            <person name="Coffey M."/>
            <person name="Young S.K."/>
            <person name="Zeng Q."/>
            <person name="Gargeya S."/>
            <person name="Fitzgerald M."/>
            <person name="Abouelleil A."/>
            <person name="Alvarado L."/>
            <person name="Chapman S.B."/>
            <person name="Gainer-Dewar J."/>
            <person name="Goldberg J."/>
            <person name="Griggs A."/>
            <person name="Gujja S."/>
            <person name="Hansen M."/>
            <person name="Howarth C."/>
            <person name="Imamovic A."/>
            <person name="Ireland A."/>
            <person name="Larimer J."/>
            <person name="McCowan C."/>
            <person name="Murphy C."/>
            <person name="Pearson M."/>
            <person name="Poon T.W."/>
            <person name="Priest M."/>
            <person name="Roberts A."/>
            <person name="Saif S."/>
            <person name="Shea T."/>
            <person name="Sykes S."/>
            <person name="Wortman J."/>
            <person name="Nusbaum C."/>
            <person name="Birren B."/>
        </authorList>
    </citation>
    <scope>NUCLEOTIDE SEQUENCE [LARGE SCALE GENOMIC DNA]</scope>
    <source>
        <strain evidence="1">CJ02B3</strain>
    </source>
</reference>
<proteinExistence type="predicted"/>
<dbReference type="Proteomes" id="UP000053236">
    <property type="component" value="Unassembled WGS sequence"/>
</dbReference>
<reference evidence="3" key="1">
    <citation type="submission" date="2013-11" db="EMBL/GenBank/DDBJ databases">
        <title>The Genome Sequence of Phytophthora parasitica CHvinca01.</title>
        <authorList>
            <consortium name="The Broad Institute Genomics Platform"/>
            <person name="Russ C."/>
            <person name="Tyler B."/>
            <person name="Panabieres F."/>
            <person name="Shan W."/>
            <person name="Tripathy S."/>
            <person name="Grunwald N."/>
            <person name="Machado M."/>
            <person name="Johnson C.S."/>
            <person name="Arredondo F."/>
            <person name="Hong C."/>
            <person name="Coffey M."/>
            <person name="Young S.K."/>
            <person name="Zeng Q."/>
            <person name="Gargeya S."/>
            <person name="Fitzgerald M."/>
            <person name="Abouelleil A."/>
            <person name="Alvarado L."/>
            <person name="Chapman S.B."/>
            <person name="Gainer-Dewar J."/>
            <person name="Goldberg J."/>
            <person name="Griggs A."/>
            <person name="Gujja S."/>
            <person name="Hansen M."/>
            <person name="Howarth C."/>
            <person name="Imamovic A."/>
            <person name="Ireland A."/>
            <person name="Larimer J."/>
            <person name="McCowan C."/>
            <person name="Murphy C."/>
            <person name="Pearson M."/>
            <person name="Poon T.W."/>
            <person name="Priest M."/>
            <person name="Roberts A."/>
            <person name="Saif S."/>
            <person name="Shea T."/>
            <person name="Sykes S."/>
            <person name="Wortman J."/>
            <person name="Nusbaum C."/>
            <person name="Birren B."/>
        </authorList>
    </citation>
    <scope>NUCLEOTIDE SEQUENCE [LARGE SCALE GENOMIC DNA]</scope>
    <source>
        <strain evidence="3">CHvinca01</strain>
    </source>
</reference>
<dbReference type="PANTHER" id="PTHR31569:SF4">
    <property type="entry name" value="SWIM-TYPE DOMAIN-CONTAINING PROTEIN"/>
    <property type="match status" value="1"/>
</dbReference>